<feature type="domain" description="Peptidase S8/S53" evidence="8">
    <location>
        <begin position="80"/>
        <end position="433"/>
    </location>
</feature>
<comment type="similarity">
    <text evidence="1 6">Belongs to the peptidase S8 family.</text>
</comment>
<dbReference type="InterPro" id="IPR022398">
    <property type="entry name" value="Peptidase_S8_His-AS"/>
</dbReference>
<dbReference type="InterPro" id="IPR050131">
    <property type="entry name" value="Peptidase_S8_subtilisin-like"/>
</dbReference>
<accession>A0ABP6SNV5</accession>
<dbReference type="InterPro" id="IPR023827">
    <property type="entry name" value="Peptidase_S8_Asp-AS"/>
</dbReference>
<evidence type="ECO:0000256" key="3">
    <source>
        <dbReference type="ARBA" id="ARBA00022729"/>
    </source>
</evidence>
<sequence>MSNRKRVKPALIAALIPMVVVGVAAQPAMGQVPVPPPIKTYEGDPGRLGDAASWRTPEFNRDAGLVSMGAEFAYAAGYSGTGMNIGVVDSGVFAGHVREHGSLDTNYAVGDRYFSVEAQGGQTGPTPGFYNPAFNDSHGTHVSGTIGASRDGVGETQPAGPDANMHGVAFNSNVYMGNTGKTDGVLYGLLPVNATAAQTPDDAYIGNVYRTVNSAKTANGEPIRIITSSWGSQPKTENYNTYDTPPGSPAGFGLNTAWRLWSTPDGVVDANGSAAHWLNGAIEAARTGTVIQFTAGNSGYVNPSPRGAAPYFMPELEGSWYTTSGINPTLGRTFNPDGSVLVPGQQTFNQCGVAKWSCVTAPANSINSTTVSVVNGVPEPRYGSSSGTSMAGPHSAAALSLIMQRFPYMTNEQALYTMFTTGRQNNTISDAAGNAVLNPTGGQIVRVPDSRNGWGTVSLREAMNGPGQFLGPFVVDTQGRDDVWSNDISDVAIRARQQEDAAEAAAWAATKAAKGWTEGLPADASDADKSDYAIGVRREQARTARAYEGSLTKRGAGTLFLTGSETWHGTSTVLDGNLSVVGSHASAIDVRGGTLGGSGTVGDSINVSSGVLRPGLTADEAAQITGASGAVGNVLNVGGNATIGKQGRVAVTISGDRDYTSVRAAGNLVLDGELDLDVRGKLTPGTVFTIMSGSSIKGAFHALPENRALNVDGYLFRVSYKNNSMTLTFMHAVPNNGK</sequence>
<dbReference type="NCBIfam" id="TIGR02601">
    <property type="entry name" value="autotrns_rpt"/>
    <property type="match status" value="1"/>
</dbReference>
<dbReference type="PRINTS" id="PR00723">
    <property type="entry name" value="SUBTILISIN"/>
</dbReference>
<dbReference type="PROSITE" id="PS00138">
    <property type="entry name" value="SUBTILASE_SER"/>
    <property type="match status" value="1"/>
</dbReference>
<dbReference type="PANTHER" id="PTHR43806">
    <property type="entry name" value="PEPTIDASE S8"/>
    <property type="match status" value="1"/>
</dbReference>
<dbReference type="PROSITE" id="PS00136">
    <property type="entry name" value="SUBTILASE_ASP"/>
    <property type="match status" value="1"/>
</dbReference>
<reference evidence="10" key="1">
    <citation type="journal article" date="2019" name="Int. J. Syst. Evol. Microbiol.">
        <title>The Global Catalogue of Microorganisms (GCM) 10K type strain sequencing project: providing services to taxonomists for standard genome sequencing and annotation.</title>
        <authorList>
            <consortium name="The Broad Institute Genomics Platform"/>
            <consortium name="The Broad Institute Genome Sequencing Center for Infectious Disease"/>
            <person name="Wu L."/>
            <person name="Ma J."/>
        </authorList>
    </citation>
    <scope>NUCLEOTIDE SEQUENCE [LARGE SCALE GENOMIC DNA]</scope>
    <source>
        <strain evidence="10">JCM 9651</strain>
    </source>
</reference>
<feature type="active site" description="Charge relay system" evidence="6">
    <location>
        <position position="138"/>
    </location>
</feature>
<dbReference type="PROSITE" id="PS51892">
    <property type="entry name" value="SUBTILASE"/>
    <property type="match status" value="1"/>
</dbReference>
<dbReference type="InterPro" id="IPR015500">
    <property type="entry name" value="Peptidase_S8_subtilisin-rel"/>
</dbReference>
<evidence type="ECO:0000256" key="5">
    <source>
        <dbReference type="ARBA" id="ARBA00022825"/>
    </source>
</evidence>
<dbReference type="RefSeq" id="WP_345045828.1">
    <property type="nucleotide sequence ID" value="NZ_BAAAYL010000004.1"/>
</dbReference>
<evidence type="ECO:0000256" key="1">
    <source>
        <dbReference type="ARBA" id="ARBA00011073"/>
    </source>
</evidence>
<evidence type="ECO:0000259" key="8">
    <source>
        <dbReference type="Pfam" id="PF00082"/>
    </source>
</evidence>
<feature type="signal peptide" evidence="7">
    <location>
        <begin position="1"/>
        <end position="24"/>
    </location>
</feature>
<keyword evidence="5 6" id="KW-0720">Serine protease</keyword>
<evidence type="ECO:0000313" key="10">
    <source>
        <dbReference type="Proteomes" id="UP001499990"/>
    </source>
</evidence>
<evidence type="ECO:0000256" key="6">
    <source>
        <dbReference type="PROSITE-ProRule" id="PRU01240"/>
    </source>
</evidence>
<evidence type="ECO:0000256" key="4">
    <source>
        <dbReference type="ARBA" id="ARBA00022801"/>
    </source>
</evidence>
<dbReference type="InterPro" id="IPR000209">
    <property type="entry name" value="Peptidase_S8/S53_dom"/>
</dbReference>
<dbReference type="Proteomes" id="UP001499990">
    <property type="component" value="Unassembled WGS sequence"/>
</dbReference>
<dbReference type="CDD" id="cd04848">
    <property type="entry name" value="Peptidases_S8_Autotransporter_serine_protease_like"/>
    <property type="match status" value="1"/>
</dbReference>
<keyword evidence="3 7" id="KW-0732">Signal</keyword>
<keyword evidence="2 6" id="KW-0645">Protease</keyword>
<feature type="active site" description="Charge relay system" evidence="6">
    <location>
        <position position="389"/>
    </location>
</feature>
<dbReference type="InterPro" id="IPR013425">
    <property type="entry name" value="Autotrns_rpt"/>
</dbReference>
<gene>
    <name evidence="9" type="ORF">GCM10020367_71990</name>
</gene>
<proteinExistence type="inferred from homology"/>
<dbReference type="Gene3D" id="3.40.50.200">
    <property type="entry name" value="Peptidase S8/S53 domain"/>
    <property type="match status" value="1"/>
</dbReference>
<dbReference type="PANTHER" id="PTHR43806:SF11">
    <property type="entry name" value="CEREVISIN-RELATED"/>
    <property type="match status" value="1"/>
</dbReference>
<keyword evidence="10" id="KW-1185">Reference proteome</keyword>
<evidence type="ECO:0000256" key="7">
    <source>
        <dbReference type="SAM" id="SignalP"/>
    </source>
</evidence>
<feature type="active site" description="Charge relay system" evidence="6">
    <location>
        <position position="89"/>
    </location>
</feature>
<dbReference type="InterPro" id="IPR036852">
    <property type="entry name" value="Peptidase_S8/S53_dom_sf"/>
</dbReference>
<name>A0ABP6SNV5_9ACTN</name>
<dbReference type="SUPFAM" id="SSF52743">
    <property type="entry name" value="Subtilisin-like"/>
    <property type="match status" value="1"/>
</dbReference>
<dbReference type="PROSITE" id="PS00137">
    <property type="entry name" value="SUBTILASE_HIS"/>
    <property type="match status" value="1"/>
</dbReference>
<evidence type="ECO:0000313" key="9">
    <source>
        <dbReference type="EMBL" id="GAA3381298.1"/>
    </source>
</evidence>
<dbReference type="InterPro" id="IPR034061">
    <property type="entry name" value="Peptidases_S8_Autotransporter"/>
</dbReference>
<comment type="caution">
    <text evidence="9">The sequence shown here is derived from an EMBL/GenBank/DDBJ whole genome shotgun (WGS) entry which is preliminary data.</text>
</comment>
<feature type="chain" id="PRO_5047319001" description="Peptidase S8/S53 domain-containing protein" evidence="7">
    <location>
        <begin position="25"/>
        <end position="738"/>
    </location>
</feature>
<organism evidence="9 10">
    <name type="scientific">Streptomyces sannanensis</name>
    <dbReference type="NCBI Taxonomy" id="285536"/>
    <lineage>
        <taxon>Bacteria</taxon>
        <taxon>Bacillati</taxon>
        <taxon>Actinomycetota</taxon>
        <taxon>Actinomycetes</taxon>
        <taxon>Kitasatosporales</taxon>
        <taxon>Streptomycetaceae</taxon>
        <taxon>Streptomyces</taxon>
    </lineage>
</organism>
<dbReference type="Pfam" id="PF00082">
    <property type="entry name" value="Peptidase_S8"/>
    <property type="match status" value="1"/>
</dbReference>
<protein>
    <recommendedName>
        <fullName evidence="8">Peptidase S8/S53 domain-containing protein</fullName>
    </recommendedName>
</protein>
<evidence type="ECO:0000256" key="2">
    <source>
        <dbReference type="ARBA" id="ARBA00022670"/>
    </source>
</evidence>
<dbReference type="InterPro" id="IPR023828">
    <property type="entry name" value="Peptidase_S8_Ser-AS"/>
</dbReference>
<keyword evidence="4 6" id="KW-0378">Hydrolase</keyword>
<dbReference type="EMBL" id="BAAAYL010000004">
    <property type="protein sequence ID" value="GAA3381298.1"/>
    <property type="molecule type" value="Genomic_DNA"/>
</dbReference>